<evidence type="ECO:0000313" key="2">
    <source>
        <dbReference type="Proteomes" id="UP000838100"/>
    </source>
</evidence>
<gene>
    <name evidence="1" type="ORF">SIN8267_00902</name>
</gene>
<dbReference type="EMBL" id="CAKLPX010000001">
    <property type="protein sequence ID" value="CAH0990802.1"/>
    <property type="molecule type" value="Genomic_DNA"/>
</dbReference>
<sequence length="149" mass="16651">MSGEEEKSIIEIAVCREFLTRLGKQVGEKDIRKGDPHQGEPDIYYQNDYQQIYIELAEICSPDIAAGIANSRTEATLSHDTAIKTVENKLRKHYHVDRSIELLLYTAGRTALSQQAIADKLAPILVDGLGPFEKVWLMAESVILLASHD</sequence>
<proteinExistence type="predicted"/>
<keyword evidence="2" id="KW-1185">Reference proteome</keyword>
<protein>
    <submittedName>
        <fullName evidence="1">Uncharacterized protein</fullName>
    </submittedName>
</protein>
<organism evidence="1 2">
    <name type="scientific">Sinobacterium norvegicum</name>
    <dbReference type="NCBI Taxonomy" id="1641715"/>
    <lineage>
        <taxon>Bacteria</taxon>
        <taxon>Pseudomonadati</taxon>
        <taxon>Pseudomonadota</taxon>
        <taxon>Gammaproteobacteria</taxon>
        <taxon>Cellvibrionales</taxon>
        <taxon>Spongiibacteraceae</taxon>
        <taxon>Sinobacterium</taxon>
    </lineage>
</organism>
<name>A0ABN8EIW5_9GAMM</name>
<accession>A0ABN8EIW5</accession>
<comment type="caution">
    <text evidence="1">The sequence shown here is derived from an EMBL/GenBank/DDBJ whole genome shotgun (WGS) entry which is preliminary data.</text>
</comment>
<dbReference type="RefSeq" id="WP_237443473.1">
    <property type="nucleotide sequence ID" value="NZ_CAKLPX010000001.1"/>
</dbReference>
<reference evidence="1" key="1">
    <citation type="submission" date="2021-12" db="EMBL/GenBank/DDBJ databases">
        <authorList>
            <person name="Rodrigo-Torres L."/>
            <person name="Arahal R. D."/>
            <person name="Lucena T."/>
        </authorList>
    </citation>
    <scope>NUCLEOTIDE SEQUENCE</scope>
    <source>
        <strain evidence="1">CECT 8267</strain>
    </source>
</reference>
<dbReference type="Proteomes" id="UP000838100">
    <property type="component" value="Unassembled WGS sequence"/>
</dbReference>
<evidence type="ECO:0000313" key="1">
    <source>
        <dbReference type="EMBL" id="CAH0990802.1"/>
    </source>
</evidence>